<keyword evidence="3" id="KW-1185">Reference proteome</keyword>
<accession>A0A0R1UA97</accession>
<comment type="caution">
    <text evidence="2">The sequence shown here is derived from an EMBL/GenBank/DDBJ whole genome shotgun (WGS) entry which is preliminary data.</text>
</comment>
<sequence>MIIDVSFKQTGFKKESSLMTKYAITAATGNLGQAAVKELNKLVGADNVVVIARNEEKAAKLFPNNEVRRGDYEDVESMNAALKGIDRVLFISSQPGGKIGRAEEHQNVINAMKNNSVKFVAYTSFPDAQNSTTPLAEDHRITENAIKAAGIEHSFLRDNWYLENEIGFLQSGSANQPVLYWANNHAGWALEREYAEAAAKIVANDNPQEVYELAGKARTYDDLGHALQKATGNDFEIKQVSEDDYIAALEKTGLDHDTAALFASFQSPIDTGALDENSDDLEKALGHELTPIEDAIKEILAR</sequence>
<gene>
    <name evidence="2" type="ORF">FC46_GL000267</name>
</gene>
<organism evidence="2 3">
    <name type="scientific">Lactobacillus kalixensis DSM 16043</name>
    <dbReference type="NCBI Taxonomy" id="1423763"/>
    <lineage>
        <taxon>Bacteria</taxon>
        <taxon>Bacillati</taxon>
        <taxon>Bacillota</taxon>
        <taxon>Bacilli</taxon>
        <taxon>Lactobacillales</taxon>
        <taxon>Lactobacillaceae</taxon>
        <taxon>Lactobacillus</taxon>
    </lineage>
</organism>
<reference evidence="2 3" key="1">
    <citation type="journal article" date="2015" name="Genome Announc.">
        <title>Expanding the biotechnology potential of lactobacilli through comparative genomics of 213 strains and associated genera.</title>
        <authorList>
            <person name="Sun Z."/>
            <person name="Harris H.M."/>
            <person name="McCann A."/>
            <person name="Guo C."/>
            <person name="Argimon S."/>
            <person name="Zhang W."/>
            <person name="Yang X."/>
            <person name="Jeffery I.B."/>
            <person name="Cooney J.C."/>
            <person name="Kagawa T.F."/>
            <person name="Liu W."/>
            <person name="Song Y."/>
            <person name="Salvetti E."/>
            <person name="Wrobel A."/>
            <person name="Rasinkangas P."/>
            <person name="Parkhill J."/>
            <person name="Rea M.C."/>
            <person name="O'Sullivan O."/>
            <person name="Ritari J."/>
            <person name="Douillard F.P."/>
            <person name="Paul Ross R."/>
            <person name="Yang R."/>
            <person name="Briner A.E."/>
            <person name="Felis G.E."/>
            <person name="de Vos W.M."/>
            <person name="Barrangou R."/>
            <person name="Klaenhammer T.R."/>
            <person name="Caufield P.W."/>
            <person name="Cui Y."/>
            <person name="Zhang H."/>
            <person name="O'Toole P.W."/>
        </authorList>
    </citation>
    <scope>NUCLEOTIDE SEQUENCE [LARGE SCALE GENOMIC DNA]</scope>
    <source>
        <strain evidence="2 3">DSM 16043</strain>
    </source>
</reference>
<dbReference type="Gene3D" id="3.90.25.10">
    <property type="entry name" value="UDP-galactose 4-epimerase, domain 1"/>
    <property type="match status" value="1"/>
</dbReference>
<dbReference type="Pfam" id="PF13460">
    <property type="entry name" value="NAD_binding_10"/>
    <property type="match status" value="1"/>
</dbReference>
<dbReference type="PANTHER" id="PTHR47129:SF1">
    <property type="entry name" value="NMRA-LIKE DOMAIN-CONTAINING PROTEIN"/>
    <property type="match status" value="1"/>
</dbReference>
<dbReference type="SUPFAM" id="SSF51735">
    <property type="entry name" value="NAD(P)-binding Rossmann-fold domains"/>
    <property type="match status" value="1"/>
</dbReference>
<dbReference type="InterPro" id="IPR036291">
    <property type="entry name" value="NAD(P)-bd_dom_sf"/>
</dbReference>
<dbReference type="InterPro" id="IPR016040">
    <property type="entry name" value="NAD(P)-bd_dom"/>
</dbReference>
<dbReference type="PATRIC" id="fig|1423763.3.peg.272"/>
<evidence type="ECO:0000313" key="2">
    <source>
        <dbReference type="EMBL" id="KRL90256.1"/>
    </source>
</evidence>
<dbReference type="EMBL" id="AZFM01000012">
    <property type="protein sequence ID" value="KRL90256.1"/>
    <property type="molecule type" value="Genomic_DNA"/>
</dbReference>
<dbReference type="PANTHER" id="PTHR47129">
    <property type="entry name" value="QUINONE OXIDOREDUCTASE 2"/>
    <property type="match status" value="1"/>
</dbReference>
<proteinExistence type="predicted"/>
<dbReference type="Gene3D" id="3.40.50.720">
    <property type="entry name" value="NAD(P)-binding Rossmann-like Domain"/>
    <property type="match status" value="1"/>
</dbReference>
<evidence type="ECO:0000259" key="1">
    <source>
        <dbReference type="Pfam" id="PF13460"/>
    </source>
</evidence>
<protein>
    <submittedName>
        <fullName evidence="2">Nucleoside-diphosphate-sugar epimerase</fullName>
    </submittedName>
</protein>
<dbReference type="CDD" id="cd05269">
    <property type="entry name" value="TMR_SDR_a"/>
    <property type="match status" value="1"/>
</dbReference>
<name>A0A0R1UA97_9LACO</name>
<dbReference type="AlphaFoldDB" id="A0A0R1UA97"/>
<feature type="domain" description="NAD(P)-binding" evidence="1">
    <location>
        <begin position="27"/>
        <end position="167"/>
    </location>
</feature>
<dbReference type="Proteomes" id="UP000051036">
    <property type="component" value="Unassembled WGS sequence"/>
</dbReference>
<dbReference type="InterPro" id="IPR052718">
    <property type="entry name" value="NmrA-type_oxidoreductase"/>
</dbReference>
<evidence type="ECO:0000313" key="3">
    <source>
        <dbReference type="Proteomes" id="UP000051036"/>
    </source>
</evidence>
<dbReference type="STRING" id="1423763.FC46_GL000267"/>